<keyword evidence="3" id="KW-1185">Reference proteome</keyword>
<reference evidence="2 3" key="2">
    <citation type="submission" date="2024-07" db="EMBL/GenBank/DDBJ databases">
        <authorList>
            <person name="Akdeniz Z."/>
        </authorList>
    </citation>
    <scope>NUCLEOTIDE SEQUENCE [LARGE SCALE GENOMIC DNA]</scope>
</reference>
<dbReference type="EMBL" id="CATOUU010000826">
    <property type="protein sequence ID" value="CAI9951873.1"/>
    <property type="molecule type" value="Genomic_DNA"/>
</dbReference>
<reference evidence="1" key="1">
    <citation type="submission" date="2023-06" db="EMBL/GenBank/DDBJ databases">
        <authorList>
            <person name="Kurt Z."/>
        </authorList>
    </citation>
    <scope>NUCLEOTIDE SEQUENCE</scope>
</reference>
<organism evidence="1">
    <name type="scientific">Hexamita inflata</name>
    <dbReference type="NCBI Taxonomy" id="28002"/>
    <lineage>
        <taxon>Eukaryota</taxon>
        <taxon>Metamonada</taxon>
        <taxon>Diplomonadida</taxon>
        <taxon>Hexamitidae</taxon>
        <taxon>Hexamitinae</taxon>
        <taxon>Hexamita</taxon>
    </lineage>
</organism>
<evidence type="ECO:0000313" key="3">
    <source>
        <dbReference type="Proteomes" id="UP001642409"/>
    </source>
</evidence>
<dbReference type="AlphaFoldDB" id="A0AA86QAJ1"/>
<protein>
    <submittedName>
        <fullName evidence="1">Uncharacterized protein</fullName>
    </submittedName>
</protein>
<evidence type="ECO:0000313" key="1">
    <source>
        <dbReference type="EMBL" id="CAI9951873.1"/>
    </source>
</evidence>
<name>A0AA86QAJ1_9EUKA</name>
<comment type="caution">
    <text evidence="1">The sequence shown here is derived from an EMBL/GenBank/DDBJ whole genome shotgun (WGS) entry which is preliminary data.</text>
</comment>
<dbReference type="Proteomes" id="UP001642409">
    <property type="component" value="Unassembled WGS sequence"/>
</dbReference>
<gene>
    <name evidence="1" type="ORF">HINF_LOCUS39518</name>
    <name evidence="2" type="ORF">HINF_LOCUS70910</name>
</gene>
<evidence type="ECO:0000313" key="2">
    <source>
        <dbReference type="EMBL" id="CAL6101096.1"/>
    </source>
</evidence>
<dbReference type="EMBL" id="CAXDID020000538">
    <property type="protein sequence ID" value="CAL6101096.1"/>
    <property type="molecule type" value="Genomic_DNA"/>
</dbReference>
<accession>A0AA86QAJ1</accession>
<proteinExistence type="predicted"/>
<sequence length="810" mass="93871">MNSISKGPLLLLKSKDADSVKQYSQKLSYLYDELIISKIVNDNEYTYYSMYCLLDLVDYKYLKELAPETATCIMNKKLILKSPSCFSSDIFQSLCFSQDQYERVHEQSQLTLQKLQAAPCLIINFSSIQQQQSFIKNNCIYEHVFVKSFNLFSGFLYNIQTGKLSKLRRISFLPQNCERFKADKPMKKCPNGIPVKIFTELQFRKEEWKQLEQIGSEFKKELEEFVGPKMLIMVEDGGAQKLIDQIQSVFANNVLKINTIQNGNSTHIGIIFSHKCINYNTLWYMIPKEYKRYVHKQPIEIIPAFIDQNTFNQLKFTKEQYIEIESQHKLENNNCQTTVPPIIIIKIERNNAEKVFNLLNDKFKPSHCHCKLASTRIGDQFIGLIFKEPLLGMNAIKPTIKSYNYIYNQDFITMCPDFIPNSCYSDLHFSQTLWQSLKDMADFVSEKQKRHQKVVENVTADVEEQVTAKQPINHEYTEYTEEQTYQSIESNNIILTDFEAYITSKQCLAPSEFAAIRFVNNQPVAQFHSILAMSDAELEKVRNQPQLSQQIKFVQKLTGIPIPGTEQYESLSKTNNYEIVKKAFELFSFGSSDDLKQFRSNEINVSCLEQFTSQQSRTLVSKGTSLEQKIFERFFQISEKVVDFGFLLGKRKVSIAQQKVYFQNIHSHSRKYKYCPFHESLENKNGVDGTMVHCALDDVWFLSDILSAVAEGHTVLETEAISNGEQEYEVAEQVGRVVVEGPEEVLQEVLLDALENKWDVELVGNQLCVYSQFEQNQKVEALLNDQCKLRQFSETGQFEEAVRAWFQKRL</sequence>